<dbReference type="Proteomes" id="UP000070444">
    <property type="component" value="Unassembled WGS sequence"/>
</dbReference>
<dbReference type="GO" id="GO:0030011">
    <property type="term" value="P:maintenance of cell polarity"/>
    <property type="evidence" value="ECO:0007669"/>
    <property type="project" value="TreeGrafter"/>
</dbReference>
<dbReference type="GO" id="GO:0032934">
    <property type="term" value="F:sterol binding"/>
    <property type="evidence" value="ECO:0007669"/>
    <property type="project" value="TreeGrafter"/>
</dbReference>
<evidence type="ECO:0000256" key="3">
    <source>
        <dbReference type="ARBA" id="ARBA00023055"/>
    </source>
</evidence>
<dbReference type="PROSITE" id="PS50003">
    <property type="entry name" value="PH_DOMAIN"/>
    <property type="match status" value="1"/>
</dbReference>
<dbReference type="GO" id="GO:0034727">
    <property type="term" value="P:piecemeal microautophagy of the nucleus"/>
    <property type="evidence" value="ECO:0007669"/>
    <property type="project" value="TreeGrafter"/>
</dbReference>
<feature type="compositionally biased region" description="Acidic residues" evidence="5">
    <location>
        <begin position="575"/>
        <end position="585"/>
    </location>
</feature>
<dbReference type="PANTHER" id="PTHR10972:SF203">
    <property type="entry name" value="OXYSTEROL-BINDING PROTEIN HOMOLOG 3"/>
    <property type="match status" value="1"/>
</dbReference>
<evidence type="ECO:0000256" key="2">
    <source>
        <dbReference type="ARBA" id="ARBA00022448"/>
    </source>
</evidence>
<dbReference type="InterPro" id="IPR000648">
    <property type="entry name" value="Oxysterol-bd"/>
</dbReference>
<evidence type="ECO:0000313" key="7">
    <source>
        <dbReference type="EMBL" id="KXN69690.1"/>
    </source>
</evidence>
<feature type="domain" description="PH" evidence="6">
    <location>
        <begin position="200"/>
        <end position="291"/>
    </location>
</feature>
<dbReference type="GO" id="GO:0120009">
    <property type="term" value="P:intermembrane lipid transfer"/>
    <property type="evidence" value="ECO:0007669"/>
    <property type="project" value="UniProtKB-ARBA"/>
</dbReference>
<dbReference type="GO" id="GO:0097038">
    <property type="term" value="C:perinuclear endoplasmic reticulum"/>
    <property type="evidence" value="ECO:0007669"/>
    <property type="project" value="TreeGrafter"/>
</dbReference>
<sequence length="997" mass="112357">MSYPFTQLYDLGPSQKHFHRFHIKKPDSTICYTFGTSPSPITLTYGLYLEPEVIIPDTPLSTQSGQHPLSPGSIANTDYFNTPQPSSKFSLKNGSQSSLTLKDINEAYQEPATPSFKLLNSPAFSPQPKPLATEINTNELIEILPLSTMESTGQVKGKILVDKIGYYRMFFSNESPNQRCQIDVKISVESVPKNQTDLQVTEISGWLLKKKKKKMQGWAKRWCNIKLGVLSYSKTENGPSRGSVQLHQSVFSISPKTLSINIDSGSELFRFKYFTREDFDRWIHAIRLNVDNASQQLMEFPSRGSLANRREDLAVLAIERSLSIRQSVINNGETSNLLAEDNGPEIQSKIHHLQETLANVLSQLNSQGTLTSTPMGQSSSQQSTSSEASKTSNQRTKFISFRTKRDTVTTNGGSSAGSGSNDNLDFIKNNLKNLVQSALHDVNWLDENLQKELDIKRKLELQYLNAVGNMSNSGNSRASSPFVSNSRTSSSNALPEHIQITTLSNGSRTNGHRSRRSRFLSTASIDTTGADEEFFDAIDIDEQESIQSPIDIRFNDDSPTFPEDDDDVANPVIIDENDDDDEDSPNESMSTPSLVLSPKKSQSSKPFTRRSALPAPTNANDVNFLSFLRKNIGKDLSTISMPVSFNEPLSILQKMCEEFEYSEYLDRALNSTSSMDRLLMVTAFAFSAYASSGYRAERKPFNPLLGETYENYRPDKGFRYLSEKVSHNPLIFACHCTSIEPGWEVWGEARPKSKFWGKSMELNSLGTTHITFKNSLSGSDKPDHFVYNKSVTWMRNIVGGTKYIEQAGEVKITNLTTGEFAKIVFKESTLWTSSNQEAKATLHDSKGNVIHKLTGQWNNNLMVEKSKDNLEIIWKAKPLPSNADSMYCFTSFAMELNEITPDIEGKLPITDSRLRPDQRLYEEGKVELAESEKVRLEEGQRARRRDREGKGEVYQPSWFKLKTQTDHEKQNEEAYIYEGGYWEVRDEEKFTNLTQIF</sequence>
<feature type="compositionally biased region" description="Polar residues" evidence="5">
    <location>
        <begin position="589"/>
        <end position="606"/>
    </location>
</feature>
<dbReference type="InterPro" id="IPR011993">
    <property type="entry name" value="PH-like_dom_sf"/>
</dbReference>
<dbReference type="Gene3D" id="2.40.160.120">
    <property type="match status" value="1"/>
</dbReference>
<protein>
    <recommendedName>
        <fullName evidence="6">PH domain-containing protein</fullName>
    </recommendedName>
</protein>
<feature type="region of interest" description="Disordered" evidence="5">
    <location>
        <begin position="468"/>
        <end position="523"/>
    </location>
</feature>
<keyword evidence="4" id="KW-0446">Lipid-binding</keyword>
<accession>A0A137P3U4</accession>
<dbReference type="FunFam" id="2.40.160.120:FF:000001">
    <property type="entry name" value="Oxysterol-binding protein"/>
    <property type="match status" value="1"/>
</dbReference>
<dbReference type="EMBL" id="KQ964526">
    <property type="protein sequence ID" value="KXN69690.1"/>
    <property type="molecule type" value="Genomic_DNA"/>
</dbReference>
<dbReference type="InterPro" id="IPR037239">
    <property type="entry name" value="OSBP_sf"/>
</dbReference>
<dbReference type="InterPro" id="IPR001849">
    <property type="entry name" value="PH_domain"/>
</dbReference>
<name>A0A137P3U4_CONC2</name>
<dbReference type="OrthoDB" id="1854502at2759"/>
<proteinExistence type="inferred from homology"/>
<dbReference type="InterPro" id="IPR041680">
    <property type="entry name" value="PH_8"/>
</dbReference>
<keyword evidence="8" id="KW-1185">Reference proteome</keyword>
<dbReference type="GO" id="GO:0006887">
    <property type="term" value="P:exocytosis"/>
    <property type="evidence" value="ECO:0007669"/>
    <property type="project" value="TreeGrafter"/>
</dbReference>
<dbReference type="OMA" id="SYFVRWV"/>
<organism evidence="7 8">
    <name type="scientific">Conidiobolus coronatus (strain ATCC 28846 / CBS 209.66 / NRRL 28638)</name>
    <name type="common">Delacroixia coronata</name>
    <dbReference type="NCBI Taxonomy" id="796925"/>
    <lineage>
        <taxon>Eukaryota</taxon>
        <taxon>Fungi</taxon>
        <taxon>Fungi incertae sedis</taxon>
        <taxon>Zoopagomycota</taxon>
        <taxon>Entomophthoromycotina</taxon>
        <taxon>Entomophthoromycetes</taxon>
        <taxon>Entomophthorales</taxon>
        <taxon>Ancylistaceae</taxon>
        <taxon>Conidiobolus</taxon>
    </lineage>
</organism>
<evidence type="ECO:0000313" key="8">
    <source>
        <dbReference type="Proteomes" id="UP000070444"/>
    </source>
</evidence>
<dbReference type="AlphaFoldDB" id="A0A137P3U4"/>
<feature type="compositionally biased region" description="Polar residues" evidence="5">
    <location>
        <begin position="468"/>
        <end position="509"/>
    </location>
</feature>
<dbReference type="Pfam" id="PF15409">
    <property type="entry name" value="PH_8"/>
    <property type="match status" value="1"/>
</dbReference>
<keyword evidence="2" id="KW-0813">Transport</keyword>
<dbReference type="GO" id="GO:0005886">
    <property type="term" value="C:plasma membrane"/>
    <property type="evidence" value="ECO:0007669"/>
    <property type="project" value="TreeGrafter"/>
</dbReference>
<gene>
    <name evidence="7" type="ORF">CONCODRAFT_50421</name>
</gene>
<dbReference type="Pfam" id="PF01237">
    <property type="entry name" value="Oxysterol_BP"/>
    <property type="match status" value="1"/>
</dbReference>
<dbReference type="GO" id="GO:0035621">
    <property type="term" value="P:ER to Golgi ceramide transport"/>
    <property type="evidence" value="ECO:0007669"/>
    <property type="project" value="TreeGrafter"/>
</dbReference>
<dbReference type="SMART" id="SM00233">
    <property type="entry name" value="PH"/>
    <property type="match status" value="1"/>
</dbReference>
<dbReference type="PANTHER" id="PTHR10972">
    <property type="entry name" value="OXYSTEROL-BINDING PROTEIN-RELATED"/>
    <property type="match status" value="1"/>
</dbReference>
<evidence type="ECO:0000256" key="4">
    <source>
        <dbReference type="ARBA" id="ARBA00023121"/>
    </source>
</evidence>
<dbReference type="GO" id="GO:0005829">
    <property type="term" value="C:cytosol"/>
    <property type="evidence" value="ECO:0007669"/>
    <property type="project" value="TreeGrafter"/>
</dbReference>
<dbReference type="GO" id="GO:0032541">
    <property type="term" value="C:cortical endoplasmic reticulum"/>
    <property type="evidence" value="ECO:0007669"/>
    <property type="project" value="TreeGrafter"/>
</dbReference>
<dbReference type="SUPFAM" id="SSF50729">
    <property type="entry name" value="PH domain-like"/>
    <property type="match status" value="1"/>
</dbReference>
<dbReference type="SUPFAM" id="SSF144000">
    <property type="entry name" value="Oxysterol-binding protein-like"/>
    <property type="match status" value="1"/>
</dbReference>
<dbReference type="Gene3D" id="3.30.70.3490">
    <property type="match status" value="1"/>
</dbReference>
<evidence type="ECO:0000256" key="1">
    <source>
        <dbReference type="ARBA" id="ARBA00008842"/>
    </source>
</evidence>
<evidence type="ECO:0000259" key="6">
    <source>
        <dbReference type="PROSITE" id="PS50003"/>
    </source>
</evidence>
<evidence type="ECO:0000256" key="5">
    <source>
        <dbReference type="SAM" id="MobiDB-lite"/>
    </source>
</evidence>
<dbReference type="GO" id="GO:0006897">
    <property type="term" value="P:endocytosis"/>
    <property type="evidence" value="ECO:0007669"/>
    <property type="project" value="TreeGrafter"/>
</dbReference>
<feature type="compositionally biased region" description="Low complexity" evidence="5">
    <location>
        <begin position="371"/>
        <end position="394"/>
    </location>
</feature>
<comment type="similarity">
    <text evidence="1">Belongs to the OSBP family.</text>
</comment>
<dbReference type="Gene3D" id="2.30.29.30">
    <property type="entry name" value="Pleckstrin-homology domain (PH domain)/Phosphotyrosine-binding domain (PTB)"/>
    <property type="match status" value="1"/>
</dbReference>
<dbReference type="STRING" id="796925.A0A137P3U4"/>
<keyword evidence="3" id="KW-0445">Lipid transport</keyword>
<feature type="region of interest" description="Disordered" evidence="5">
    <location>
        <begin position="546"/>
        <end position="614"/>
    </location>
</feature>
<feature type="region of interest" description="Disordered" evidence="5">
    <location>
        <begin position="367"/>
        <end position="422"/>
    </location>
</feature>
<reference evidence="7 8" key="1">
    <citation type="journal article" date="2015" name="Genome Biol. Evol.">
        <title>Phylogenomic analyses indicate that early fungi evolved digesting cell walls of algal ancestors of land plants.</title>
        <authorList>
            <person name="Chang Y."/>
            <person name="Wang S."/>
            <person name="Sekimoto S."/>
            <person name="Aerts A.L."/>
            <person name="Choi C."/>
            <person name="Clum A."/>
            <person name="LaButti K.M."/>
            <person name="Lindquist E.A."/>
            <person name="Yee Ngan C."/>
            <person name="Ohm R.A."/>
            <person name="Salamov A.A."/>
            <person name="Grigoriev I.V."/>
            <person name="Spatafora J.W."/>
            <person name="Berbee M.L."/>
        </authorList>
    </citation>
    <scope>NUCLEOTIDE SEQUENCE [LARGE SCALE GENOMIC DNA]</scope>
    <source>
        <strain evidence="7 8">NRRL 28638</strain>
    </source>
</reference>